<dbReference type="EMBL" id="JBHLUE010000019">
    <property type="protein sequence ID" value="MFC0567128.1"/>
    <property type="molecule type" value="Genomic_DNA"/>
</dbReference>
<comment type="caution">
    <text evidence="1">The sequence shown here is derived from an EMBL/GenBank/DDBJ whole genome shotgun (WGS) entry which is preliminary data.</text>
</comment>
<name>A0ABV6P4C8_9ACTN</name>
<dbReference type="Proteomes" id="UP001589894">
    <property type="component" value="Unassembled WGS sequence"/>
</dbReference>
<proteinExistence type="predicted"/>
<evidence type="ECO:0000313" key="2">
    <source>
        <dbReference type="Proteomes" id="UP001589894"/>
    </source>
</evidence>
<dbReference type="Pfam" id="PF10025">
    <property type="entry name" value="DUF2267"/>
    <property type="match status" value="1"/>
</dbReference>
<keyword evidence="2" id="KW-1185">Reference proteome</keyword>
<evidence type="ECO:0000313" key="1">
    <source>
        <dbReference type="EMBL" id="MFC0567128.1"/>
    </source>
</evidence>
<reference evidence="1 2" key="1">
    <citation type="submission" date="2024-09" db="EMBL/GenBank/DDBJ databases">
        <authorList>
            <person name="Sun Q."/>
            <person name="Mori K."/>
        </authorList>
    </citation>
    <scope>NUCLEOTIDE SEQUENCE [LARGE SCALE GENOMIC DNA]</scope>
    <source>
        <strain evidence="1 2">TBRC 2205</strain>
    </source>
</reference>
<gene>
    <name evidence="1" type="ORF">ACFFHU_23685</name>
</gene>
<dbReference type="Gene3D" id="1.10.490.110">
    <property type="entry name" value="Uncharacterized conserved protein DUF2267"/>
    <property type="match status" value="1"/>
</dbReference>
<sequence length="132" mass="14569">MNYDTFVELVARRARVNDEEAVQLSRATLETLTDRLTAGEALDLAAQLPLPLQGLLRPPDEEAELFDAAEFARRVAERAGVTEPAARDAVRALFETLHEAVTGDEFDELVAGLPDDYQALIEPTPTRITRHA</sequence>
<protein>
    <submittedName>
        <fullName evidence="1">DUF2267 domain-containing protein</fullName>
    </submittedName>
</protein>
<organism evidence="1 2">
    <name type="scientific">Plantactinospora siamensis</name>
    <dbReference type="NCBI Taxonomy" id="555372"/>
    <lineage>
        <taxon>Bacteria</taxon>
        <taxon>Bacillati</taxon>
        <taxon>Actinomycetota</taxon>
        <taxon>Actinomycetes</taxon>
        <taxon>Micromonosporales</taxon>
        <taxon>Micromonosporaceae</taxon>
        <taxon>Plantactinospora</taxon>
    </lineage>
</organism>
<accession>A0ABV6P4C8</accession>
<dbReference type="RefSeq" id="WP_377342367.1">
    <property type="nucleotide sequence ID" value="NZ_JBHLUE010000019.1"/>
</dbReference>
<dbReference type="InterPro" id="IPR018727">
    <property type="entry name" value="DUF2267"/>
</dbReference>
<dbReference type="InterPro" id="IPR038282">
    <property type="entry name" value="DUF2267_sf"/>
</dbReference>